<dbReference type="Gene3D" id="3.10.28.20">
    <property type="entry name" value="Acetamidase/Formamidase-like domains"/>
    <property type="match status" value="2"/>
</dbReference>
<evidence type="ECO:0000256" key="1">
    <source>
        <dbReference type="SAM" id="SignalP"/>
    </source>
</evidence>
<accession>A0A8S8X8A2</accession>
<gene>
    <name evidence="2" type="ORF">TMPK1_11010</name>
</gene>
<dbReference type="PANTHER" id="PTHR31891:SF1">
    <property type="entry name" value="FORMAMIDASE C869.04-RELATED"/>
    <property type="match status" value="1"/>
</dbReference>
<sequence length="467" mass="50253">MRYRHLAAASLLALPLVAFAQTAPAPAPAPAAPPAPADVPLIARTQATVPQPVLGPVDQALRVTPATNAKGGKIHMLPATLETTQWGWFDNAQPPVLTVKSGDSIALETMMHAHNQVVPGTTIEQIKKTRTDYPGRGPHSLTGPIFIDGAEPGDVLKVTLNKIVPRSYATNFNVPGMFGEFPKEFPDGQVKYFYLDLVKMETEFLPGVFIPVKPFPGTLGVARAEPGRYSSVPPGKYAGNLDINEFTEGASIYIPVFVKGALLWTGDSHAGQGNGEINLTAMESAFRELNVTVEVIKGQKLEWPRIETKTHWITIGYDRDLNIAYDLLQKETVKYLVETKKAPDEAAATKLMVTNWDCRISEVVNVVKGTYCMTAKTAGKPVAKLPTAETATAFVTVGTDADLNKAMDTASMAMINLLVEKKGLTRLDSYGLVSAAGDCRVGPPAGATKTVVCQTPKSLWRTKTASK</sequence>
<dbReference type="SUPFAM" id="SSF141130">
    <property type="entry name" value="Acetamidase/Formamidase-like"/>
    <property type="match status" value="2"/>
</dbReference>
<dbReference type="AlphaFoldDB" id="A0A8S8X8A2"/>
<dbReference type="EMBL" id="BOPV01000001">
    <property type="protein sequence ID" value="GIL38864.1"/>
    <property type="molecule type" value="Genomic_DNA"/>
</dbReference>
<name>A0A8S8X8A2_9PROT</name>
<keyword evidence="1" id="KW-0732">Signal</keyword>
<comment type="caution">
    <text evidence="2">The sequence shown here is derived from an EMBL/GenBank/DDBJ whole genome shotgun (WGS) entry which is preliminary data.</text>
</comment>
<dbReference type="Gene3D" id="2.60.120.580">
    <property type="entry name" value="Acetamidase/Formamidase-like domains"/>
    <property type="match status" value="1"/>
</dbReference>
<evidence type="ECO:0000313" key="2">
    <source>
        <dbReference type="EMBL" id="GIL38864.1"/>
    </source>
</evidence>
<dbReference type="Pfam" id="PF03069">
    <property type="entry name" value="FmdA_AmdA"/>
    <property type="match status" value="2"/>
</dbReference>
<organism evidence="2 3">
    <name type="scientific">Roseiterribacter gracilis</name>
    <dbReference type="NCBI Taxonomy" id="2812848"/>
    <lineage>
        <taxon>Bacteria</taxon>
        <taxon>Pseudomonadati</taxon>
        <taxon>Pseudomonadota</taxon>
        <taxon>Alphaproteobacteria</taxon>
        <taxon>Rhodospirillales</taxon>
        <taxon>Roseiterribacteraceae</taxon>
        <taxon>Roseiterribacter</taxon>
    </lineage>
</organism>
<dbReference type="RefSeq" id="WP_420241924.1">
    <property type="nucleotide sequence ID" value="NZ_BOPV01000001.1"/>
</dbReference>
<evidence type="ECO:0008006" key="4">
    <source>
        <dbReference type="Google" id="ProtNLM"/>
    </source>
</evidence>
<dbReference type="InterPro" id="IPR004304">
    <property type="entry name" value="FmdA_AmdA"/>
</dbReference>
<dbReference type="PANTHER" id="PTHR31891">
    <property type="entry name" value="FORMAMIDASE C869.04-RELATED"/>
    <property type="match status" value="1"/>
</dbReference>
<keyword evidence="3" id="KW-1185">Reference proteome</keyword>
<evidence type="ECO:0000313" key="3">
    <source>
        <dbReference type="Proteomes" id="UP000681075"/>
    </source>
</evidence>
<dbReference type="GO" id="GO:0016811">
    <property type="term" value="F:hydrolase activity, acting on carbon-nitrogen (but not peptide) bonds, in linear amides"/>
    <property type="evidence" value="ECO:0007669"/>
    <property type="project" value="InterPro"/>
</dbReference>
<reference evidence="2" key="1">
    <citation type="submission" date="2021-02" db="EMBL/GenBank/DDBJ databases">
        <title>Genome sequence of Rhodospirillales sp. strain TMPK1 isolated from soil.</title>
        <authorList>
            <person name="Nakai R."/>
            <person name="Kusada H."/>
            <person name="Tamaki H."/>
        </authorList>
    </citation>
    <scope>NUCLEOTIDE SEQUENCE</scope>
    <source>
        <strain evidence="2">TMPK1</strain>
    </source>
</reference>
<feature type="signal peptide" evidence="1">
    <location>
        <begin position="1"/>
        <end position="20"/>
    </location>
</feature>
<protein>
    <recommendedName>
        <fullName evidence="4">Amidase</fullName>
    </recommendedName>
</protein>
<feature type="chain" id="PRO_5035882198" description="Amidase" evidence="1">
    <location>
        <begin position="21"/>
        <end position="467"/>
    </location>
</feature>
<dbReference type="Proteomes" id="UP000681075">
    <property type="component" value="Unassembled WGS sequence"/>
</dbReference>
<proteinExistence type="predicted"/>